<evidence type="ECO:0000313" key="2">
    <source>
        <dbReference type="Proteomes" id="UP000275408"/>
    </source>
</evidence>
<dbReference type="AlphaFoldDB" id="A0A3M6TTQ8"/>
<organism evidence="1 2">
    <name type="scientific">Pocillopora damicornis</name>
    <name type="common">Cauliflower coral</name>
    <name type="synonym">Millepora damicornis</name>
    <dbReference type="NCBI Taxonomy" id="46731"/>
    <lineage>
        <taxon>Eukaryota</taxon>
        <taxon>Metazoa</taxon>
        <taxon>Cnidaria</taxon>
        <taxon>Anthozoa</taxon>
        <taxon>Hexacorallia</taxon>
        <taxon>Scleractinia</taxon>
        <taxon>Astrocoeniina</taxon>
        <taxon>Pocilloporidae</taxon>
        <taxon>Pocillopora</taxon>
    </lineage>
</organism>
<gene>
    <name evidence="1" type="ORF">pdam_00012744</name>
</gene>
<evidence type="ECO:0000313" key="1">
    <source>
        <dbReference type="EMBL" id="RMX44709.1"/>
    </source>
</evidence>
<protein>
    <submittedName>
        <fullName evidence="1">Uncharacterized protein</fullName>
    </submittedName>
</protein>
<comment type="caution">
    <text evidence="1">The sequence shown here is derived from an EMBL/GenBank/DDBJ whole genome shotgun (WGS) entry which is preliminary data.</text>
</comment>
<reference evidence="1 2" key="1">
    <citation type="journal article" date="2018" name="Sci. Rep.">
        <title>Comparative analysis of the Pocillopora damicornis genome highlights role of immune system in coral evolution.</title>
        <authorList>
            <person name="Cunning R."/>
            <person name="Bay R.A."/>
            <person name="Gillette P."/>
            <person name="Baker A.C."/>
            <person name="Traylor-Knowles N."/>
        </authorList>
    </citation>
    <scope>NUCLEOTIDE SEQUENCE [LARGE SCALE GENOMIC DNA]</scope>
    <source>
        <strain evidence="1">RSMAS</strain>
        <tissue evidence="1">Whole animal</tissue>
    </source>
</reference>
<dbReference type="Proteomes" id="UP000275408">
    <property type="component" value="Unassembled WGS sequence"/>
</dbReference>
<dbReference type="EMBL" id="RCHS01002960">
    <property type="protein sequence ID" value="RMX44709.1"/>
    <property type="molecule type" value="Genomic_DNA"/>
</dbReference>
<keyword evidence="2" id="KW-1185">Reference proteome</keyword>
<proteinExistence type="predicted"/>
<accession>A0A3M6TTQ8</accession>
<sequence length="107" mass="12335">MARNLSALRAMRPKNEDTENKMPISAYAVYKAQLGWYSVFFCSHLTSKRRYKGCATKPTPRSETARLKRNVLRGFDKEEVLLSAWIRTLLNMMAVMISKAFKVQLAM</sequence>
<name>A0A3M6TTQ8_POCDA</name>